<name>A0ABP6L1L1_9ACTN</name>
<proteinExistence type="predicted"/>
<protein>
    <submittedName>
        <fullName evidence="2">Uncharacterized protein</fullName>
    </submittedName>
</protein>
<evidence type="ECO:0000256" key="1">
    <source>
        <dbReference type="SAM" id="MobiDB-lite"/>
    </source>
</evidence>
<keyword evidence="3" id="KW-1185">Reference proteome</keyword>
<organism evidence="2 3">
    <name type="scientific">Streptosporangium longisporum</name>
    <dbReference type="NCBI Taxonomy" id="46187"/>
    <lineage>
        <taxon>Bacteria</taxon>
        <taxon>Bacillati</taxon>
        <taxon>Actinomycetota</taxon>
        <taxon>Actinomycetes</taxon>
        <taxon>Streptosporangiales</taxon>
        <taxon>Streptosporangiaceae</taxon>
        <taxon>Streptosporangium</taxon>
    </lineage>
</organism>
<accession>A0ABP6L1L1</accession>
<comment type="caution">
    <text evidence="2">The sequence shown here is derived from an EMBL/GenBank/DDBJ whole genome shotgun (WGS) entry which is preliminary data.</text>
</comment>
<dbReference type="Proteomes" id="UP001499930">
    <property type="component" value="Unassembled WGS sequence"/>
</dbReference>
<gene>
    <name evidence="2" type="ORF">GCM10017559_65720</name>
</gene>
<sequence length="63" mass="6526">MPAKTHERKVNGARRRPIPPAPADPTGPAGLLGRGAGPTADRGKRFAGKGRNLVAVALCSQKK</sequence>
<feature type="region of interest" description="Disordered" evidence="1">
    <location>
        <begin position="1"/>
        <end position="46"/>
    </location>
</feature>
<evidence type="ECO:0000313" key="3">
    <source>
        <dbReference type="Proteomes" id="UP001499930"/>
    </source>
</evidence>
<reference evidence="3" key="1">
    <citation type="journal article" date="2019" name="Int. J. Syst. Evol. Microbiol.">
        <title>The Global Catalogue of Microorganisms (GCM) 10K type strain sequencing project: providing services to taxonomists for standard genome sequencing and annotation.</title>
        <authorList>
            <consortium name="The Broad Institute Genomics Platform"/>
            <consortium name="The Broad Institute Genome Sequencing Center for Infectious Disease"/>
            <person name="Wu L."/>
            <person name="Ma J."/>
        </authorList>
    </citation>
    <scope>NUCLEOTIDE SEQUENCE [LARGE SCALE GENOMIC DNA]</scope>
    <source>
        <strain evidence="3">JCM 3106</strain>
    </source>
</reference>
<dbReference type="EMBL" id="BAAAWD010000019">
    <property type="protein sequence ID" value="GAA3029983.1"/>
    <property type="molecule type" value="Genomic_DNA"/>
</dbReference>
<feature type="compositionally biased region" description="Basic and acidic residues" evidence="1">
    <location>
        <begin position="1"/>
        <end position="10"/>
    </location>
</feature>
<evidence type="ECO:0000313" key="2">
    <source>
        <dbReference type="EMBL" id="GAA3029983.1"/>
    </source>
</evidence>